<dbReference type="OrthoDB" id="9800291at2"/>
<dbReference type="EMBL" id="NQWI01000047">
    <property type="protein sequence ID" value="PDW02924.1"/>
    <property type="molecule type" value="Genomic_DNA"/>
</dbReference>
<feature type="domain" description="DhaL" evidence="3">
    <location>
        <begin position="6"/>
        <end position="206"/>
    </location>
</feature>
<evidence type="ECO:0000313" key="5">
    <source>
        <dbReference type="Proteomes" id="UP000220527"/>
    </source>
</evidence>
<dbReference type="GO" id="GO:0004371">
    <property type="term" value="F:glycerone kinase activity"/>
    <property type="evidence" value="ECO:0007669"/>
    <property type="project" value="InterPro"/>
</dbReference>
<dbReference type="InterPro" id="IPR004007">
    <property type="entry name" value="DhaL_dom"/>
</dbReference>
<proteinExistence type="predicted"/>
<dbReference type="SMART" id="SM01120">
    <property type="entry name" value="Dak2"/>
    <property type="match status" value="1"/>
</dbReference>
<protein>
    <submittedName>
        <fullName evidence="4">Dihydroxyacetone kinase subunit L</fullName>
    </submittedName>
</protein>
<evidence type="ECO:0000313" key="4">
    <source>
        <dbReference type="EMBL" id="PDW02924.1"/>
    </source>
</evidence>
<organism evidence="4 5">
    <name type="scientific">Candidatus Viridilinea mediisalina</name>
    <dbReference type="NCBI Taxonomy" id="2024553"/>
    <lineage>
        <taxon>Bacteria</taxon>
        <taxon>Bacillati</taxon>
        <taxon>Chloroflexota</taxon>
        <taxon>Chloroflexia</taxon>
        <taxon>Chloroflexales</taxon>
        <taxon>Chloroflexineae</taxon>
        <taxon>Oscillochloridaceae</taxon>
        <taxon>Candidatus Viridilinea</taxon>
    </lineage>
</organism>
<dbReference type="NCBIfam" id="TIGR02365">
    <property type="entry name" value="dha_L_ycgS"/>
    <property type="match status" value="1"/>
</dbReference>
<dbReference type="GO" id="GO:0005829">
    <property type="term" value="C:cytosol"/>
    <property type="evidence" value="ECO:0007669"/>
    <property type="project" value="TreeGrafter"/>
</dbReference>
<dbReference type="PROSITE" id="PS51480">
    <property type="entry name" value="DHAL"/>
    <property type="match status" value="1"/>
</dbReference>
<name>A0A2A6RIH3_9CHLR</name>
<keyword evidence="2 4" id="KW-0418">Kinase</keyword>
<dbReference type="FunFam" id="1.25.40.340:FF:000002">
    <property type="entry name" value="Dihydroxyacetone kinase, L subunit"/>
    <property type="match status" value="1"/>
</dbReference>
<dbReference type="RefSeq" id="WP_097644228.1">
    <property type="nucleotide sequence ID" value="NZ_NQWI01000047.1"/>
</dbReference>
<dbReference type="SUPFAM" id="SSF101473">
    <property type="entry name" value="DhaL-like"/>
    <property type="match status" value="1"/>
</dbReference>
<dbReference type="Proteomes" id="UP000220527">
    <property type="component" value="Unassembled WGS sequence"/>
</dbReference>
<reference evidence="5" key="1">
    <citation type="submission" date="2017-08" db="EMBL/GenBank/DDBJ databases">
        <authorList>
            <person name="Grouzdev D.S."/>
            <person name="Gaisin V.A."/>
            <person name="Rysina M.S."/>
            <person name="Gorlenko V.M."/>
        </authorList>
    </citation>
    <scope>NUCLEOTIDE SEQUENCE [LARGE SCALE GENOMIC DNA]</scope>
    <source>
        <strain evidence="5">Kir15-3F</strain>
    </source>
</reference>
<dbReference type="PANTHER" id="PTHR28629:SF4">
    <property type="entry name" value="TRIOKINASE_FMN CYCLASE"/>
    <property type="match status" value="1"/>
</dbReference>
<evidence type="ECO:0000259" key="3">
    <source>
        <dbReference type="PROSITE" id="PS51480"/>
    </source>
</evidence>
<comment type="caution">
    <text evidence="4">The sequence shown here is derived from an EMBL/GenBank/DDBJ whole genome shotgun (WGS) entry which is preliminary data.</text>
</comment>
<keyword evidence="5" id="KW-1185">Reference proteome</keyword>
<evidence type="ECO:0000256" key="1">
    <source>
        <dbReference type="ARBA" id="ARBA00022679"/>
    </source>
</evidence>
<evidence type="ECO:0000256" key="2">
    <source>
        <dbReference type="ARBA" id="ARBA00022777"/>
    </source>
</evidence>
<dbReference type="InterPro" id="IPR036117">
    <property type="entry name" value="DhaL_dom_sf"/>
</dbReference>
<dbReference type="InterPro" id="IPR012737">
    <property type="entry name" value="DhaK_L_YcgS"/>
</dbReference>
<dbReference type="Pfam" id="PF02734">
    <property type="entry name" value="Dak2"/>
    <property type="match status" value="1"/>
</dbReference>
<sequence>MITTTAMLRNWLRHAAALIHEHRELLTELDCTLGDGDHGLNLDRGFVAIVGTLTHDTEMSADKVLHEAGIRLIANVGGASGSLYAAAFCSAAQAVAGHQSLQAADVLTLMRAFRDGISTLGSAKAGDKTMLDALNPAVTTLDTALMRGRTLSAALHSAAAAAQAGAAATMPLVARRGRAVYVGEHARGHQDPGATSAALLVLAFAEVM</sequence>
<keyword evidence="1" id="KW-0808">Transferase</keyword>
<dbReference type="Gene3D" id="1.25.40.340">
    <property type="match status" value="1"/>
</dbReference>
<dbReference type="PANTHER" id="PTHR28629">
    <property type="entry name" value="TRIOKINASE/FMN CYCLASE"/>
    <property type="match status" value="1"/>
</dbReference>
<accession>A0A2A6RIH3</accession>
<dbReference type="GO" id="GO:0019563">
    <property type="term" value="P:glycerol catabolic process"/>
    <property type="evidence" value="ECO:0007669"/>
    <property type="project" value="TreeGrafter"/>
</dbReference>
<dbReference type="InterPro" id="IPR050861">
    <property type="entry name" value="Dihydroxyacetone_Kinase"/>
</dbReference>
<dbReference type="AlphaFoldDB" id="A0A2A6RIH3"/>
<gene>
    <name evidence="4" type="primary">dhaL</name>
    <name evidence="4" type="ORF">CJ255_11395</name>
</gene>